<dbReference type="SUPFAM" id="SSF54211">
    <property type="entry name" value="Ribosomal protein S5 domain 2-like"/>
    <property type="match status" value="1"/>
</dbReference>
<dbReference type="Pfam" id="PF05362">
    <property type="entry name" value="Lon_C"/>
    <property type="match status" value="1"/>
</dbReference>
<name>A0ABP9JDS0_9MICO</name>
<keyword evidence="5" id="KW-1185">Reference proteome</keyword>
<organism evidence="4 5">
    <name type="scientific">Terrabacter aeriphilus</name>
    <dbReference type="NCBI Taxonomy" id="515662"/>
    <lineage>
        <taxon>Bacteria</taxon>
        <taxon>Bacillati</taxon>
        <taxon>Actinomycetota</taxon>
        <taxon>Actinomycetes</taxon>
        <taxon>Micrococcales</taxon>
        <taxon>Intrasporangiaceae</taxon>
        <taxon>Terrabacter</taxon>
    </lineage>
</organism>
<evidence type="ECO:0000256" key="1">
    <source>
        <dbReference type="PROSITE-ProRule" id="PRU01122"/>
    </source>
</evidence>
<dbReference type="PROSITE" id="PS51786">
    <property type="entry name" value="LON_PROTEOLYTIC"/>
    <property type="match status" value="1"/>
</dbReference>
<keyword evidence="1" id="KW-0645">Protease</keyword>
<keyword evidence="2" id="KW-0812">Transmembrane</keyword>
<feature type="domain" description="Lon proteolytic" evidence="3">
    <location>
        <begin position="211"/>
        <end position="359"/>
    </location>
</feature>
<comment type="similarity">
    <text evidence="1">Belongs to the peptidase S16 family.</text>
</comment>
<dbReference type="Gene3D" id="2.30.42.10">
    <property type="match status" value="1"/>
</dbReference>
<comment type="catalytic activity">
    <reaction evidence="1">
        <text>Hydrolysis of proteins in presence of ATP.</text>
        <dbReference type="EC" id="3.4.21.53"/>
    </reaction>
</comment>
<keyword evidence="2" id="KW-0472">Membrane</keyword>
<dbReference type="RefSeq" id="WP_345507489.1">
    <property type="nucleotide sequence ID" value="NZ_BAABIW010000014.1"/>
</dbReference>
<proteinExistence type="inferred from homology"/>
<dbReference type="InterPro" id="IPR020568">
    <property type="entry name" value="Ribosomal_Su5_D2-typ_SF"/>
</dbReference>
<sequence>MPEQSPETGTAVGAPQARSARLTRGNKAVLAAFFLFLAIMVAGSLVHLPYAVMSPGPTQNTLGTSPDGKKTPVISISGLPTYPTEGALRFTTVRVEGGPGYPVDAWDVLQAWIDPAREVLPVDDVFDPAVTQEQVAEENAIQMEGSQEEATAVALRAIGQDVPTHIAVAGLADTSRAKGLLKPGDRFERIGDVPITSAQTVRDALQKARPGESVTIVVSRAGTDVSLEVPTVTGPEGRTALGVILGLDHDFPAKVTIDAGSIGGPSAGLMFSLGIYDKLTPGALVGDHEVAGTGTIDDAGTVGPIGGIRQKLAGARADGATFFLAPAANCGEVVGHEPDGLTVLKVGTFDEARTAAEGIAAGRAGTLPRC</sequence>
<feature type="transmembrane region" description="Helical" evidence="2">
    <location>
        <begin position="28"/>
        <end position="50"/>
    </location>
</feature>
<feature type="active site" evidence="1">
    <location>
        <position position="311"/>
    </location>
</feature>
<keyword evidence="2" id="KW-1133">Transmembrane helix</keyword>
<dbReference type="InterPro" id="IPR008269">
    <property type="entry name" value="Lon_proteolytic"/>
</dbReference>
<evidence type="ECO:0000259" key="3">
    <source>
        <dbReference type="PROSITE" id="PS51786"/>
    </source>
</evidence>
<dbReference type="Proteomes" id="UP001500427">
    <property type="component" value="Unassembled WGS sequence"/>
</dbReference>
<evidence type="ECO:0000256" key="2">
    <source>
        <dbReference type="SAM" id="Phobius"/>
    </source>
</evidence>
<keyword evidence="1" id="KW-0720">Serine protease</keyword>
<evidence type="ECO:0000313" key="5">
    <source>
        <dbReference type="Proteomes" id="UP001500427"/>
    </source>
</evidence>
<protein>
    <recommendedName>
        <fullName evidence="1">endopeptidase La</fullName>
        <ecNumber evidence="1">3.4.21.53</ecNumber>
    </recommendedName>
</protein>
<keyword evidence="1" id="KW-0378">Hydrolase</keyword>
<accession>A0ABP9JDS0</accession>
<reference evidence="5" key="1">
    <citation type="journal article" date="2019" name="Int. J. Syst. Evol. Microbiol.">
        <title>The Global Catalogue of Microorganisms (GCM) 10K type strain sequencing project: providing services to taxonomists for standard genome sequencing and annotation.</title>
        <authorList>
            <consortium name="The Broad Institute Genomics Platform"/>
            <consortium name="The Broad Institute Genome Sequencing Center for Infectious Disease"/>
            <person name="Wu L."/>
            <person name="Ma J."/>
        </authorList>
    </citation>
    <scope>NUCLEOTIDE SEQUENCE [LARGE SCALE GENOMIC DNA]</scope>
    <source>
        <strain evidence="5">JCM 17687</strain>
    </source>
</reference>
<comment type="caution">
    <text evidence="4">The sequence shown here is derived from an EMBL/GenBank/DDBJ whole genome shotgun (WGS) entry which is preliminary data.</text>
</comment>
<dbReference type="EMBL" id="BAABIW010000014">
    <property type="protein sequence ID" value="GAA5027224.1"/>
    <property type="molecule type" value="Genomic_DNA"/>
</dbReference>
<dbReference type="InterPro" id="IPR014721">
    <property type="entry name" value="Ribsml_uS5_D2-typ_fold_subgr"/>
</dbReference>
<dbReference type="SUPFAM" id="SSF50156">
    <property type="entry name" value="PDZ domain-like"/>
    <property type="match status" value="1"/>
</dbReference>
<evidence type="ECO:0000313" key="4">
    <source>
        <dbReference type="EMBL" id="GAA5027224.1"/>
    </source>
</evidence>
<gene>
    <name evidence="4" type="ORF">GCM10023258_21790</name>
</gene>
<dbReference type="EC" id="3.4.21.53" evidence="1"/>
<dbReference type="Gene3D" id="3.30.230.10">
    <property type="match status" value="1"/>
</dbReference>
<feature type="active site" evidence="1">
    <location>
        <position position="266"/>
    </location>
</feature>
<dbReference type="InterPro" id="IPR036034">
    <property type="entry name" value="PDZ_sf"/>
</dbReference>